<dbReference type="SUPFAM" id="SSF51246">
    <property type="entry name" value="Rudiment single hybrid motif"/>
    <property type="match status" value="1"/>
</dbReference>
<keyword evidence="5" id="KW-1185">Reference proteome</keyword>
<evidence type="ECO:0000259" key="4">
    <source>
        <dbReference type="PROSITE" id="PS50979"/>
    </source>
</evidence>
<gene>
    <name evidence="6" type="primary">LOC111100536</name>
</gene>
<dbReference type="OrthoDB" id="14612at2759"/>
<organism evidence="5 6">
    <name type="scientific">Crassostrea virginica</name>
    <name type="common">Eastern oyster</name>
    <dbReference type="NCBI Taxonomy" id="6565"/>
    <lineage>
        <taxon>Eukaryota</taxon>
        <taxon>Metazoa</taxon>
        <taxon>Spiralia</taxon>
        <taxon>Lophotrochozoa</taxon>
        <taxon>Mollusca</taxon>
        <taxon>Bivalvia</taxon>
        <taxon>Autobranchia</taxon>
        <taxon>Pteriomorphia</taxon>
        <taxon>Ostreida</taxon>
        <taxon>Ostreoidea</taxon>
        <taxon>Ostreidae</taxon>
        <taxon>Crassostrea</taxon>
    </lineage>
</organism>
<reference evidence="6" key="1">
    <citation type="submission" date="2025-08" db="UniProtKB">
        <authorList>
            <consortium name="RefSeq"/>
        </authorList>
    </citation>
    <scope>IDENTIFICATION</scope>
    <source>
        <tissue evidence="6">Whole sample</tissue>
    </source>
</reference>
<dbReference type="PROSITE" id="PS50979">
    <property type="entry name" value="BC"/>
    <property type="match status" value="1"/>
</dbReference>
<evidence type="ECO:0000313" key="5">
    <source>
        <dbReference type="Proteomes" id="UP000694844"/>
    </source>
</evidence>
<dbReference type="PANTHER" id="PTHR45728:SF5">
    <property type="entry name" value="ACETYL-COA CARBOXYLASE 1"/>
    <property type="match status" value="1"/>
</dbReference>
<protein>
    <submittedName>
        <fullName evidence="6">Acetyl-CoA carboxylase 1-like</fullName>
    </submittedName>
</protein>
<dbReference type="GO" id="GO:0006633">
    <property type="term" value="P:fatty acid biosynthetic process"/>
    <property type="evidence" value="ECO:0007669"/>
    <property type="project" value="TreeGrafter"/>
</dbReference>
<dbReference type="InterPro" id="IPR011764">
    <property type="entry name" value="Biotin_carboxylation_dom"/>
</dbReference>
<proteinExistence type="predicted"/>
<dbReference type="KEGG" id="cvn:111100536"/>
<accession>A0A8B8A9S7</accession>
<dbReference type="GO" id="GO:0003989">
    <property type="term" value="F:acetyl-CoA carboxylase activity"/>
    <property type="evidence" value="ECO:0007669"/>
    <property type="project" value="InterPro"/>
</dbReference>
<dbReference type="Proteomes" id="UP000694844">
    <property type="component" value="Chromosome 6"/>
</dbReference>
<feature type="domain" description="Biotin carboxylation" evidence="4">
    <location>
        <begin position="1"/>
        <end position="139"/>
    </location>
</feature>
<sequence length="139" mass="15365">MYGDGGRHQPPRCSASSTQCLTFTEHIIIYIHIAMGLPLYRLKDIRQLYYVDTWGDSPSDFSNPFIHPCSREHVKAAGITSGNTDGGFKPSSGTVQELNFGSSKNVWGYFSVSATGGLQEYADSQFGHCFSWGEDREDA</sequence>
<evidence type="ECO:0000256" key="2">
    <source>
        <dbReference type="ARBA" id="ARBA00022741"/>
    </source>
</evidence>
<keyword evidence="3" id="KW-0067">ATP-binding</keyword>
<dbReference type="PANTHER" id="PTHR45728">
    <property type="entry name" value="ACETYL-COA CARBOXYLASE, ISOFORM A"/>
    <property type="match status" value="1"/>
</dbReference>
<dbReference type="Gene3D" id="3.30.470.20">
    <property type="entry name" value="ATP-grasp fold, B domain"/>
    <property type="match status" value="1"/>
</dbReference>
<evidence type="ECO:0000313" key="6">
    <source>
        <dbReference type="RefSeq" id="XP_022288217.1"/>
    </source>
</evidence>
<name>A0A8B8A9S7_CRAVI</name>
<dbReference type="GeneID" id="111100536"/>
<keyword evidence="2" id="KW-0547">Nucleotide-binding</keyword>
<evidence type="ECO:0000256" key="1">
    <source>
        <dbReference type="ARBA" id="ARBA00022598"/>
    </source>
</evidence>
<dbReference type="RefSeq" id="XP_022288217.1">
    <property type="nucleotide sequence ID" value="XM_022432509.1"/>
</dbReference>
<evidence type="ECO:0000256" key="3">
    <source>
        <dbReference type="ARBA" id="ARBA00022840"/>
    </source>
</evidence>
<dbReference type="GO" id="GO:0005524">
    <property type="term" value="F:ATP binding"/>
    <property type="evidence" value="ECO:0007669"/>
    <property type="project" value="UniProtKB-KW"/>
</dbReference>
<dbReference type="InterPro" id="IPR011054">
    <property type="entry name" value="Rudment_hybrid_motif"/>
</dbReference>
<dbReference type="GO" id="GO:0005739">
    <property type="term" value="C:mitochondrion"/>
    <property type="evidence" value="ECO:0007669"/>
    <property type="project" value="TreeGrafter"/>
</dbReference>
<dbReference type="InterPro" id="IPR049076">
    <property type="entry name" value="ACCA"/>
</dbReference>
<dbReference type="AlphaFoldDB" id="A0A8B8A9S7"/>
<keyword evidence="1" id="KW-0436">Ligase</keyword>